<dbReference type="AlphaFoldDB" id="A0A6A6UP41"/>
<reference evidence="2" key="1">
    <citation type="journal article" date="2020" name="Stud. Mycol.">
        <title>101 Dothideomycetes genomes: a test case for predicting lifestyles and emergence of pathogens.</title>
        <authorList>
            <person name="Haridas S."/>
            <person name="Albert R."/>
            <person name="Binder M."/>
            <person name="Bloem J."/>
            <person name="Labutti K."/>
            <person name="Salamov A."/>
            <person name="Andreopoulos B."/>
            <person name="Baker S."/>
            <person name="Barry K."/>
            <person name="Bills G."/>
            <person name="Bluhm B."/>
            <person name="Cannon C."/>
            <person name="Castanera R."/>
            <person name="Culley D."/>
            <person name="Daum C."/>
            <person name="Ezra D."/>
            <person name="Gonzalez J."/>
            <person name="Henrissat B."/>
            <person name="Kuo A."/>
            <person name="Liang C."/>
            <person name="Lipzen A."/>
            <person name="Lutzoni F."/>
            <person name="Magnuson J."/>
            <person name="Mondo S."/>
            <person name="Nolan M."/>
            <person name="Ohm R."/>
            <person name="Pangilinan J."/>
            <person name="Park H.-J."/>
            <person name="Ramirez L."/>
            <person name="Alfaro M."/>
            <person name="Sun H."/>
            <person name="Tritt A."/>
            <person name="Yoshinaga Y."/>
            <person name="Zwiers L.-H."/>
            <person name="Turgeon B."/>
            <person name="Goodwin S."/>
            <person name="Spatafora J."/>
            <person name="Crous P."/>
            <person name="Grigoriev I."/>
        </authorList>
    </citation>
    <scope>NUCLEOTIDE SEQUENCE</scope>
    <source>
        <strain evidence="2">CBS 115976</strain>
    </source>
</reference>
<evidence type="ECO:0000313" key="2">
    <source>
        <dbReference type="EMBL" id="KAF2673213.1"/>
    </source>
</evidence>
<proteinExistence type="predicted"/>
<feature type="compositionally biased region" description="Polar residues" evidence="1">
    <location>
        <begin position="179"/>
        <end position="199"/>
    </location>
</feature>
<keyword evidence="3" id="KW-1185">Reference proteome</keyword>
<sequence length="282" mass="31254">MTEPFKAYRYEHTSYLIVAKITRPLFLNPLGQKILVNPSLNFGDLGYITVTPFGQTILVNPSLNIGDLVYITFTSGLMNVGIAGKGKLFLPGNRSLKYDDLLYLFPEGVQWATDCNLPAIDHTGMLGREKTHKDTMLKPLHQKLCLEAEHESSDGDHHPATGSPPASDTSDPTLVPAANQESPNADIDPTSSKVPSNQPSAIDQEAADLHNRLGKREYLSVEQVSKALHWKVQVDRGFHHVHISQSEVQQVWWANKHKKGDPFDMYPDSLSEKLRAAMAYGG</sequence>
<feature type="compositionally biased region" description="Basic and acidic residues" evidence="1">
    <location>
        <begin position="149"/>
        <end position="159"/>
    </location>
</feature>
<name>A0A6A6UP41_9PEZI</name>
<dbReference type="Proteomes" id="UP000799302">
    <property type="component" value="Unassembled WGS sequence"/>
</dbReference>
<accession>A0A6A6UP41</accession>
<organism evidence="2 3">
    <name type="scientific">Microthyrium microscopicum</name>
    <dbReference type="NCBI Taxonomy" id="703497"/>
    <lineage>
        <taxon>Eukaryota</taxon>
        <taxon>Fungi</taxon>
        <taxon>Dikarya</taxon>
        <taxon>Ascomycota</taxon>
        <taxon>Pezizomycotina</taxon>
        <taxon>Dothideomycetes</taxon>
        <taxon>Dothideomycetes incertae sedis</taxon>
        <taxon>Microthyriales</taxon>
        <taxon>Microthyriaceae</taxon>
        <taxon>Microthyrium</taxon>
    </lineage>
</organism>
<dbReference type="EMBL" id="MU004231">
    <property type="protein sequence ID" value="KAF2673213.1"/>
    <property type="molecule type" value="Genomic_DNA"/>
</dbReference>
<protein>
    <submittedName>
        <fullName evidence="2">Uncharacterized protein</fullName>
    </submittedName>
</protein>
<evidence type="ECO:0000256" key="1">
    <source>
        <dbReference type="SAM" id="MobiDB-lite"/>
    </source>
</evidence>
<evidence type="ECO:0000313" key="3">
    <source>
        <dbReference type="Proteomes" id="UP000799302"/>
    </source>
</evidence>
<gene>
    <name evidence="2" type="ORF">BT63DRAFT_410246</name>
</gene>
<feature type="region of interest" description="Disordered" evidence="1">
    <location>
        <begin position="149"/>
        <end position="199"/>
    </location>
</feature>